<comment type="caution">
    <text evidence="1">The sequence shown here is derived from an EMBL/GenBank/DDBJ whole genome shotgun (WGS) entry which is preliminary data.</text>
</comment>
<keyword evidence="2" id="KW-1185">Reference proteome</keyword>
<sequence>MSDDGQRGLTIIALLGSVFSPYYARARRRGDCNAENFCALNVALYGQDRTAWAMTERGCGQLQRSADTLVIGPSRVEWDGATLTVHIDERGAPLPKRLRGIVRVHPRALTSQQTALDPAGRHRWWPIAPEARVEVEMESPGLRWSGDGYLDSNSGDEPLEHGFRKWDWSRAKLRASSAVLYDMTFLNGERRSLALHFDGQGAAEPFPPPPRVPLKTSFWWRIPRATQADPGHGAEVLETLEDTPFYARSKVRTTLLGEPVTAVHESLSLTRFDTRWVQMLLPFRMPRIPLGRPRY</sequence>
<reference evidence="1" key="2">
    <citation type="journal article" date="2020" name="Microorganisms">
        <title>Osmotic Adaptation and Compatible Solute Biosynthesis of Phototrophic Bacteria as Revealed from Genome Analyses.</title>
        <authorList>
            <person name="Imhoff J.F."/>
            <person name="Rahn T."/>
            <person name="Kunzel S."/>
            <person name="Keller A."/>
            <person name="Neulinger S.C."/>
        </authorList>
    </citation>
    <scope>NUCLEOTIDE SEQUENCE</scope>
    <source>
        <strain evidence="1">DSM 11080</strain>
    </source>
</reference>
<evidence type="ECO:0000313" key="1">
    <source>
        <dbReference type="EMBL" id="MBK1703816.1"/>
    </source>
</evidence>
<protein>
    <submittedName>
        <fullName evidence="1">Carotenoid 1,2-hydratase</fullName>
    </submittedName>
</protein>
<gene>
    <name evidence="1" type="ORF">CKO40_04470</name>
</gene>
<dbReference type="AlphaFoldDB" id="A0AAJ0U249"/>
<proteinExistence type="predicted"/>
<reference evidence="1" key="1">
    <citation type="submission" date="2017-08" db="EMBL/GenBank/DDBJ databases">
        <authorList>
            <person name="Imhoff J.F."/>
            <person name="Rahn T."/>
            <person name="Kuenzel S."/>
            <person name="Neulinger S.C."/>
        </authorList>
    </citation>
    <scope>NUCLEOTIDE SEQUENCE</scope>
    <source>
        <strain evidence="1">DSM 11080</strain>
    </source>
</reference>
<evidence type="ECO:0000313" key="2">
    <source>
        <dbReference type="Proteomes" id="UP001296776"/>
    </source>
</evidence>
<dbReference type="EMBL" id="NRSJ01000005">
    <property type="protein sequence ID" value="MBK1703816.1"/>
    <property type="molecule type" value="Genomic_DNA"/>
</dbReference>
<dbReference type="CDD" id="cd21471">
    <property type="entry name" value="CrtC-like"/>
    <property type="match status" value="1"/>
</dbReference>
<accession>A0AAJ0U249</accession>
<dbReference type="Proteomes" id="UP001296776">
    <property type="component" value="Unassembled WGS sequence"/>
</dbReference>
<organism evidence="1 2">
    <name type="scientific">Halochromatium glycolicum</name>
    <dbReference type="NCBI Taxonomy" id="85075"/>
    <lineage>
        <taxon>Bacteria</taxon>
        <taxon>Pseudomonadati</taxon>
        <taxon>Pseudomonadota</taxon>
        <taxon>Gammaproteobacteria</taxon>
        <taxon>Chromatiales</taxon>
        <taxon>Chromatiaceae</taxon>
        <taxon>Halochromatium</taxon>
    </lineage>
</organism>
<dbReference type="SUPFAM" id="SSF159245">
    <property type="entry name" value="AttH-like"/>
    <property type="match status" value="1"/>
</dbReference>
<name>A0AAJ0U249_9GAMM</name>